<gene>
    <name evidence="2" type="ORF">ACFFVD_05180</name>
</gene>
<evidence type="ECO:0000313" key="3">
    <source>
        <dbReference type="Proteomes" id="UP001589700"/>
    </source>
</evidence>
<reference evidence="2 3" key="1">
    <citation type="submission" date="2024-09" db="EMBL/GenBank/DDBJ databases">
        <authorList>
            <person name="Sun Q."/>
            <person name="Mori K."/>
        </authorList>
    </citation>
    <scope>NUCLEOTIDE SEQUENCE [LARGE SCALE GENOMIC DNA]</scope>
    <source>
        <strain evidence="2 3">CCM 7659</strain>
    </source>
</reference>
<sequence>MTYWRPHPAITAVIYLFAIAFPIAIGLAVVGSSPTLLAKVPEEHRDTVAAFGDGAARMSGSDGGIFGFDDAHAANTTVQGLPLPSHGEWSPRSSNNFPPPAGLIPGRDFSVETTSSGLIAHWPCGHEIPVRSFGAPPGSEGDLIWAVETLAFASGLSMHYAGPGSDDQRDAEGAISVYYGDHPMFVDPQIAGVGGVSTYQNGLAVRGSVTLRPDQITPFPGDPWSRSLTLHALMHAVGIDHAMPYGPEVMAERPGYPPPTILGHGDQFALHMVGCR</sequence>
<proteinExistence type="predicted"/>
<evidence type="ECO:0000313" key="2">
    <source>
        <dbReference type="EMBL" id="MFB9259189.1"/>
    </source>
</evidence>
<keyword evidence="1" id="KW-1133">Transmembrane helix</keyword>
<organism evidence="2 3">
    <name type="scientific">Dietzia aerolata</name>
    <dbReference type="NCBI Taxonomy" id="595984"/>
    <lineage>
        <taxon>Bacteria</taxon>
        <taxon>Bacillati</taxon>
        <taxon>Actinomycetota</taxon>
        <taxon>Actinomycetes</taxon>
        <taxon>Mycobacteriales</taxon>
        <taxon>Dietziaceae</taxon>
        <taxon>Dietzia</taxon>
    </lineage>
</organism>
<dbReference type="Proteomes" id="UP001589700">
    <property type="component" value="Unassembled WGS sequence"/>
</dbReference>
<keyword evidence="1" id="KW-0812">Transmembrane</keyword>
<comment type="caution">
    <text evidence="2">The sequence shown here is derived from an EMBL/GenBank/DDBJ whole genome shotgun (WGS) entry which is preliminary data.</text>
</comment>
<dbReference type="SUPFAM" id="SSF55486">
    <property type="entry name" value="Metalloproteases ('zincins'), catalytic domain"/>
    <property type="match status" value="1"/>
</dbReference>
<feature type="transmembrane region" description="Helical" evidence="1">
    <location>
        <begin position="12"/>
        <end position="31"/>
    </location>
</feature>
<evidence type="ECO:0000256" key="1">
    <source>
        <dbReference type="SAM" id="Phobius"/>
    </source>
</evidence>
<evidence type="ECO:0008006" key="4">
    <source>
        <dbReference type="Google" id="ProtNLM"/>
    </source>
</evidence>
<dbReference type="EMBL" id="JBHMDY010000004">
    <property type="protein sequence ID" value="MFB9259189.1"/>
    <property type="molecule type" value="Genomic_DNA"/>
</dbReference>
<accession>A0ABV5JN87</accession>
<dbReference type="RefSeq" id="WP_182630938.1">
    <property type="nucleotide sequence ID" value="NZ_JAALDM010000019.1"/>
</dbReference>
<name>A0ABV5JN87_9ACTN</name>
<keyword evidence="3" id="KW-1185">Reference proteome</keyword>
<keyword evidence="1" id="KW-0472">Membrane</keyword>
<protein>
    <recommendedName>
        <fullName evidence="4">Peptidase M10 metallopeptidase domain-containing protein</fullName>
    </recommendedName>
</protein>